<reference evidence="13" key="1">
    <citation type="journal article" date="2021" name="Mol. Ecol. Resour.">
        <title>Phylogenomic analyses of the genus Drosophila reveals genomic signals of climate adaptation.</title>
        <authorList>
            <person name="Li F."/>
            <person name="Rane R.V."/>
            <person name="Luria V."/>
            <person name="Xiong Z."/>
            <person name="Chen J."/>
            <person name="Li Z."/>
            <person name="Catullo R.A."/>
            <person name="Griffin P.C."/>
            <person name="Schiffer M."/>
            <person name="Pearce S."/>
            <person name="Lee S.F."/>
            <person name="McElroy K."/>
            <person name="Stocker A."/>
            <person name="Shirriffs J."/>
            <person name="Cockerell F."/>
            <person name="Coppin C."/>
            <person name="Sgro C.M."/>
            <person name="Karger A."/>
            <person name="Cain J.W."/>
            <person name="Weber J.A."/>
            <person name="Santpere G."/>
            <person name="Kirschner M.W."/>
            <person name="Hoffmann A.A."/>
            <person name="Oakeshott J.G."/>
            <person name="Zhang G."/>
        </authorList>
    </citation>
    <scope>NUCLEOTIDE SEQUENCE</scope>
    <source>
        <strain evidence="13">BGI-SZ-2011g</strain>
    </source>
</reference>
<keyword evidence="14" id="KW-1185">Reference proteome</keyword>
<evidence type="ECO:0000256" key="5">
    <source>
        <dbReference type="ARBA" id="ARBA00022729"/>
    </source>
</evidence>
<organism evidence="13 14">
    <name type="scientific">Drosophila rubida</name>
    <dbReference type="NCBI Taxonomy" id="30044"/>
    <lineage>
        <taxon>Eukaryota</taxon>
        <taxon>Metazoa</taxon>
        <taxon>Ecdysozoa</taxon>
        <taxon>Arthropoda</taxon>
        <taxon>Hexapoda</taxon>
        <taxon>Insecta</taxon>
        <taxon>Pterygota</taxon>
        <taxon>Neoptera</taxon>
        <taxon>Endopterygota</taxon>
        <taxon>Diptera</taxon>
        <taxon>Brachycera</taxon>
        <taxon>Muscomorpha</taxon>
        <taxon>Ephydroidea</taxon>
        <taxon>Drosophilidae</taxon>
        <taxon>Drosophila</taxon>
    </lineage>
</organism>
<feature type="non-terminal residue" evidence="13">
    <location>
        <position position="1"/>
    </location>
</feature>
<keyword evidence="5 11" id="KW-0732">Signal</keyword>
<evidence type="ECO:0000313" key="13">
    <source>
        <dbReference type="EMBL" id="KAH8355111.1"/>
    </source>
</evidence>
<evidence type="ECO:0000256" key="6">
    <source>
        <dbReference type="ARBA" id="ARBA00022989"/>
    </source>
</evidence>
<comment type="similarity">
    <text evidence="2 9">Belongs to the EMP24/GP25L family.</text>
</comment>
<feature type="signal peptide" evidence="11">
    <location>
        <begin position="1"/>
        <end position="22"/>
    </location>
</feature>
<evidence type="ECO:0000256" key="4">
    <source>
        <dbReference type="ARBA" id="ARBA00022692"/>
    </source>
</evidence>
<comment type="caution">
    <text evidence="13">The sequence shown here is derived from an EMBL/GenBank/DDBJ whole genome shotgun (WGS) entry which is preliminary data.</text>
</comment>
<dbReference type="PROSITE" id="PS50866">
    <property type="entry name" value="GOLD"/>
    <property type="match status" value="1"/>
</dbReference>
<protein>
    <recommendedName>
        <fullName evidence="12">GOLD domain-containing protein</fullName>
    </recommendedName>
</protein>
<evidence type="ECO:0000256" key="1">
    <source>
        <dbReference type="ARBA" id="ARBA00004479"/>
    </source>
</evidence>
<dbReference type="Pfam" id="PF01105">
    <property type="entry name" value="EMP24_GP25L"/>
    <property type="match status" value="1"/>
</dbReference>
<keyword evidence="4 9" id="KW-0812">Transmembrane</keyword>
<proteinExistence type="inferred from homology"/>
<keyword evidence="7 10" id="KW-0472">Membrane</keyword>
<feature type="chain" id="PRO_5042013550" description="GOLD domain-containing protein" evidence="11">
    <location>
        <begin position="23"/>
        <end position="208"/>
    </location>
</feature>
<comment type="subcellular location">
    <subcellularLocation>
        <location evidence="8">Endomembrane system</location>
        <topology evidence="8">Single-pass membrane protein</topology>
    </subcellularLocation>
    <subcellularLocation>
        <location evidence="1 9">Membrane</location>
        <topology evidence="1 9">Single-pass type I membrane protein</topology>
    </subcellularLocation>
</comment>
<evidence type="ECO:0000256" key="8">
    <source>
        <dbReference type="ARBA" id="ARBA00037847"/>
    </source>
</evidence>
<dbReference type="InterPro" id="IPR036598">
    <property type="entry name" value="GOLD_dom_sf"/>
</dbReference>
<dbReference type="AlphaFoldDB" id="A0AAD4PGP7"/>
<feature type="domain" description="GOLD" evidence="12">
    <location>
        <begin position="32"/>
        <end position="114"/>
    </location>
</feature>
<accession>A0AAD4PGP7</accession>
<sequence>ALVFRMRTVVVWVLVLFEAVRGFMITIDAHETVCFYDNAMQKDKITVRFEVMEGGFKDIAVHIQAPNLNTLYESDSETSGSYTFAATERGKYMLCFDNERSTLTPKLLMFHFTVMRDLSHYADPEKRTDDVIEQSVLQENINALSSQLMAIKHEQEYMHVRYTGHAQISRSVHFRIVAWSVFGPSLLLLMTIVEVYYLKRFFEVRRVV</sequence>
<feature type="transmembrane region" description="Helical" evidence="10">
    <location>
        <begin position="176"/>
        <end position="198"/>
    </location>
</feature>
<evidence type="ECO:0000313" key="14">
    <source>
        <dbReference type="Proteomes" id="UP001200034"/>
    </source>
</evidence>
<name>A0AAD4PGP7_9MUSC</name>
<dbReference type="Proteomes" id="UP001200034">
    <property type="component" value="Unassembled WGS sequence"/>
</dbReference>
<dbReference type="SMART" id="SM01190">
    <property type="entry name" value="EMP24_GP25L"/>
    <property type="match status" value="1"/>
</dbReference>
<evidence type="ECO:0000259" key="12">
    <source>
        <dbReference type="PROSITE" id="PS50866"/>
    </source>
</evidence>
<keyword evidence="3" id="KW-0217">Developmental protein</keyword>
<evidence type="ECO:0000256" key="2">
    <source>
        <dbReference type="ARBA" id="ARBA00007104"/>
    </source>
</evidence>
<dbReference type="PANTHER" id="PTHR22811">
    <property type="entry name" value="TRANSMEMBRANE EMP24 DOMAIN-CONTAINING PROTEIN"/>
    <property type="match status" value="1"/>
</dbReference>
<dbReference type="GO" id="GO:0012505">
    <property type="term" value="C:endomembrane system"/>
    <property type="evidence" value="ECO:0007669"/>
    <property type="project" value="UniProtKB-SubCell"/>
</dbReference>
<dbReference type="InterPro" id="IPR009038">
    <property type="entry name" value="GOLD_dom"/>
</dbReference>
<dbReference type="InterPro" id="IPR015720">
    <property type="entry name" value="Emp24-like"/>
</dbReference>
<dbReference type="SUPFAM" id="SSF101576">
    <property type="entry name" value="Supernatant protein factor (SPF), C-terminal domain"/>
    <property type="match status" value="1"/>
</dbReference>
<evidence type="ECO:0000256" key="3">
    <source>
        <dbReference type="ARBA" id="ARBA00022473"/>
    </source>
</evidence>
<gene>
    <name evidence="13" type="ORF">KR093_005798</name>
</gene>
<evidence type="ECO:0000256" key="10">
    <source>
        <dbReference type="SAM" id="Phobius"/>
    </source>
</evidence>
<evidence type="ECO:0000256" key="11">
    <source>
        <dbReference type="SAM" id="SignalP"/>
    </source>
</evidence>
<dbReference type="Gene3D" id="2.60.120.680">
    <property type="entry name" value="GOLD domain"/>
    <property type="match status" value="1"/>
</dbReference>
<evidence type="ECO:0000256" key="7">
    <source>
        <dbReference type="ARBA" id="ARBA00023136"/>
    </source>
</evidence>
<keyword evidence="6 10" id="KW-1133">Transmembrane helix</keyword>
<dbReference type="EMBL" id="JAJJHW010003889">
    <property type="protein sequence ID" value="KAH8355111.1"/>
    <property type="molecule type" value="Genomic_DNA"/>
</dbReference>
<evidence type="ECO:0000256" key="9">
    <source>
        <dbReference type="RuleBase" id="RU003827"/>
    </source>
</evidence>
<dbReference type="GO" id="GO:0016020">
    <property type="term" value="C:membrane"/>
    <property type="evidence" value="ECO:0007669"/>
    <property type="project" value="UniProtKB-SubCell"/>
</dbReference>